<dbReference type="GO" id="GO:0046983">
    <property type="term" value="F:protein dimerization activity"/>
    <property type="evidence" value="ECO:0007669"/>
    <property type="project" value="InterPro"/>
</dbReference>
<reference evidence="2" key="1">
    <citation type="submission" date="2020-04" db="EMBL/GenBank/DDBJ databases">
        <authorList>
            <person name="Alioto T."/>
            <person name="Alioto T."/>
            <person name="Gomez Garrido J."/>
        </authorList>
    </citation>
    <scope>NUCLEOTIDE SEQUENCE</scope>
    <source>
        <strain evidence="2">A484AB</strain>
    </source>
</reference>
<dbReference type="OrthoDB" id="5989940at2759"/>
<dbReference type="Pfam" id="PF05699">
    <property type="entry name" value="Dimer_Tnp_hAT"/>
    <property type="match status" value="1"/>
</dbReference>
<proteinExistence type="predicted"/>
<name>A0A6S7JWX5_PARCT</name>
<dbReference type="EMBL" id="CACRXK020021218">
    <property type="protein sequence ID" value="CAB4035621.1"/>
    <property type="molecule type" value="Genomic_DNA"/>
</dbReference>
<dbReference type="PANTHER" id="PTHR46880">
    <property type="entry name" value="RAS-ASSOCIATING DOMAIN-CONTAINING PROTEIN"/>
    <property type="match status" value="1"/>
</dbReference>
<dbReference type="AlphaFoldDB" id="A0A6S7JWX5"/>
<dbReference type="SUPFAM" id="SSF53098">
    <property type="entry name" value="Ribonuclease H-like"/>
    <property type="match status" value="1"/>
</dbReference>
<gene>
    <name evidence="2" type="ORF">PACLA_8A017622</name>
</gene>
<evidence type="ECO:0000256" key="1">
    <source>
        <dbReference type="SAM" id="MobiDB-lite"/>
    </source>
</evidence>
<evidence type="ECO:0000313" key="2">
    <source>
        <dbReference type="EMBL" id="CAB4035621.1"/>
    </source>
</evidence>
<protein>
    <submittedName>
        <fullName evidence="2">Zinc finger 862-like</fullName>
    </submittedName>
</protein>
<sequence>MTRRGKKKLSKRFHKACRTRWMSTERAIEGVYNDFAALTQTLRQLKEENDSAAIGLLKQVGKVKFLGAVYLLNEAIPILAHLSRAFQKGAVSFAAIDPAIKFTLDELDLSEGGRLSQCDMRPLVASDEKQLTTLAKAYVAALKDNINNRFDGSIPVLTAFRIFNPLAVPNRSEPVFKEYGMKDIVILADHFYQEMEVKVEDEKKEELICEWRKFKYNLLSIKDDIPAEILTPPVKRNLIAQTPTEWVLEYLMKMRATFQYLFPLLLEMAELCLSIPVSSAWPERGASCVKRVKTRVRSRLKNDMLESLLHISINGPEVKDSTALIDSTLKQWLAKPRRKMSIANKRPSNAEGRAHCVDVSIQVGSSDTVNVHDQEMEDESLCEQEEFEDNAGMMGTEEEVDAAANLFKLPAVDLEEYDTDSDVEDSTDSDYDSSDSD</sequence>
<accession>A0A6S7JWX5</accession>
<evidence type="ECO:0000313" key="3">
    <source>
        <dbReference type="Proteomes" id="UP001152795"/>
    </source>
</evidence>
<dbReference type="Proteomes" id="UP001152795">
    <property type="component" value="Unassembled WGS sequence"/>
</dbReference>
<dbReference type="InterPro" id="IPR008906">
    <property type="entry name" value="HATC_C_dom"/>
</dbReference>
<organism evidence="2 3">
    <name type="scientific">Paramuricea clavata</name>
    <name type="common">Red gorgonian</name>
    <name type="synonym">Violescent sea-whip</name>
    <dbReference type="NCBI Taxonomy" id="317549"/>
    <lineage>
        <taxon>Eukaryota</taxon>
        <taxon>Metazoa</taxon>
        <taxon>Cnidaria</taxon>
        <taxon>Anthozoa</taxon>
        <taxon>Octocorallia</taxon>
        <taxon>Malacalcyonacea</taxon>
        <taxon>Plexauridae</taxon>
        <taxon>Paramuricea</taxon>
    </lineage>
</organism>
<dbReference type="InterPro" id="IPR012337">
    <property type="entry name" value="RNaseH-like_sf"/>
</dbReference>
<keyword evidence="3" id="KW-1185">Reference proteome</keyword>
<feature type="region of interest" description="Disordered" evidence="1">
    <location>
        <begin position="415"/>
        <end position="437"/>
    </location>
</feature>
<dbReference type="PANTHER" id="PTHR46880:SF5">
    <property type="entry name" value="DUF4371 DOMAIN-CONTAINING PROTEIN"/>
    <property type="match status" value="1"/>
</dbReference>
<comment type="caution">
    <text evidence="2">The sequence shown here is derived from an EMBL/GenBank/DDBJ whole genome shotgun (WGS) entry which is preliminary data.</text>
</comment>